<accession>A0ABT3BEP4</accession>
<evidence type="ECO:0000313" key="6">
    <source>
        <dbReference type="Proteomes" id="UP001208690"/>
    </source>
</evidence>
<reference evidence="5 6" key="1">
    <citation type="submission" date="2022-04" db="EMBL/GenBank/DDBJ databases">
        <title>Roseobacter sp. WL0113 is a bacterium isolated from neritic sediment.</title>
        <authorList>
            <person name="Wang L."/>
            <person name="He W."/>
            <person name="Zhang D.-F."/>
        </authorList>
    </citation>
    <scope>NUCLEOTIDE SEQUENCE [LARGE SCALE GENOMIC DNA]</scope>
    <source>
        <strain evidence="5 6">WL0113</strain>
    </source>
</reference>
<keyword evidence="1" id="KW-0805">Transcription regulation</keyword>
<evidence type="ECO:0000313" key="5">
    <source>
        <dbReference type="EMBL" id="MCV3272022.1"/>
    </source>
</evidence>
<dbReference type="SUPFAM" id="SSF46689">
    <property type="entry name" value="Homeodomain-like"/>
    <property type="match status" value="1"/>
</dbReference>
<dbReference type="Gene3D" id="1.10.10.60">
    <property type="entry name" value="Homeodomain-like"/>
    <property type="match status" value="1"/>
</dbReference>
<evidence type="ECO:0000256" key="3">
    <source>
        <dbReference type="ARBA" id="ARBA00023163"/>
    </source>
</evidence>
<dbReference type="PANTHER" id="PTHR46796">
    <property type="entry name" value="HTH-TYPE TRANSCRIPTIONAL ACTIVATOR RHAS-RELATED"/>
    <property type="match status" value="1"/>
</dbReference>
<dbReference type="Proteomes" id="UP001208690">
    <property type="component" value="Unassembled WGS sequence"/>
</dbReference>
<keyword evidence="2" id="KW-0238">DNA-binding</keyword>
<dbReference type="InterPro" id="IPR009057">
    <property type="entry name" value="Homeodomain-like_sf"/>
</dbReference>
<dbReference type="Pfam" id="PF12833">
    <property type="entry name" value="HTH_18"/>
    <property type="match status" value="1"/>
</dbReference>
<dbReference type="InterPro" id="IPR018060">
    <property type="entry name" value="HTH_AraC"/>
</dbReference>
<proteinExistence type="predicted"/>
<dbReference type="RefSeq" id="WP_263844347.1">
    <property type="nucleotide sequence ID" value="NZ_JALIEB010000006.1"/>
</dbReference>
<dbReference type="PANTHER" id="PTHR46796:SF6">
    <property type="entry name" value="ARAC SUBFAMILY"/>
    <property type="match status" value="1"/>
</dbReference>
<dbReference type="PROSITE" id="PS01124">
    <property type="entry name" value="HTH_ARAC_FAMILY_2"/>
    <property type="match status" value="1"/>
</dbReference>
<name>A0ABT3BEP4_9RHOB</name>
<evidence type="ECO:0000256" key="1">
    <source>
        <dbReference type="ARBA" id="ARBA00023015"/>
    </source>
</evidence>
<evidence type="ECO:0000259" key="4">
    <source>
        <dbReference type="PROSITE" id="PS01124"/>
    </source>
</evidence>
<dbReference type="InterPro" id="IPR050204">
    <property type="entry name" value="AraC_XylS_family_regulators"/>
</dbReference>
<organism evidence="5 6">
    <name type="scientific">Roseobacter sinensis</name>
    <dbReference type="NCBI Taxonomy" id="2931391"/>
    <lineage>
        <taxon>Bacteria</taxon>
        <taxon>Pseudomonadati</taxon>
        <taxon>Pseudomonadota</taxon>
        <taxon>Alphaproteobacteria</taxon>
        <taxon>Rhodobacterales</taxon>
        <taxon>Roseobacteraceae</taxon>
        <taxon>Roseobacter</taxon>
    </lineage>
</organism>
<protein>
    <submittedName>
        <fullName evidence="5">Helix-turn-helix domain-containing protein</fullName>
    </submittedName>
</protein>
<dbReference type="EMBL" id="JALIEB010000006">
    <property type="protein sequence ID" value="MCV3272022.1"/>
    <property type="molecule type" value="Genomic_DNA"/>
</dbReference>
<dbReference type="Pfam" id="PF14525">
    <property type="entry name" value="AraC_binding_2"/>
    <property type="match status" value="1"/>
</dbReference>
<gene>
    <name evidence="5" type="ORF">MUB52_11350</name>
</gene>
<keyword evidence="3" id="KW-0804">Transcription</keyword>
<dbReference type="InterPro" id="IPR035418">
    <property type="entry name" value="AraC-bd_2"/>
</dbReference>
<keyword evidence="6" id="KW-1185">Reference proteome</keyword>
<sequence>MSAATPFEVWNDDLAAICGSYFGVPNRGQDRVAGRVAVRAYGTLDVADISDDIDRIVRDRRGIRQDDAEHIFLVMQVDGRLGVDHNGQHTVLEAGDCILLDSTKEGTLQNLHDQRRILSFHLPRQSFLNERGAVPEIGGALTRGTLASRLLRRRLGQVLQGRGTTGRADLLFDLVHHAFARPGVGLKDMALESSAGRYALALEVMDLNLGYEALSLPWLAGQIGLSPRQLQRVFHDRGTSFREVLRAKRYRFVLEHLERLPSAHGNIAALAYEAGFRDLSNFNRGFRRRIGMTPRDYHARAHARMAQKSKISKTDRD</sequence>
<evidence type="ECO:0000256" key="2">
    <source>
        <dbReference type="ARBA" id="ARBA00023125"/>
    </source>
</evidence>
<dbReference type="SMART" id="SM00342">
    <property type="entry name" value="HTH_ARAC"/>
    <property type="match status" value="1"/>
</dbReference>
<feature type="domain" description="HTH araC/xylS-type" evidence="4">
    <location>
        <begin position="199"/>
        <end position="300"/>
    </location>
</feature>
<comment type="caution">
    <text evidence="5">The sequence shown here is derived from an EMBL/GenBank/DDBJ whole genome shotgun (WGS) entry which is preliminary data.</text>
</comment>